<dbReference type="Gene3D" id="3.40.50.1000">
    <property type="entry name" value="HAD superfamily/HAD-like"/>
    <property type="match status" value="1"/>
</dbReference>
<dbReference type="SFLD" id="SFLDG01129">
    <property type="entry name" value="C1.5:_HAD__Beta-PGM__Phosphata"/>
    <property type="match status" value="1"/>
</dbReference>
<protein>
    <submittedName>
        <fullName evidence="6">Putative beta-phosphoglucomutase</fullName>
        <ecNumber evidence="6">5.4.2.6</ecNumber>
    </submittedName>
</protein>
<name>A0A173TSY3_ANAHA</name>
<dbReference type="GO" id="GO:0046872">
    <property type="term" value="F:metal ion binding"/>
    <property type="evidence" value="ECO:0007669"/>
    <property type="project" value="UniProtKB-KW"/>
</dbReference>
<dbReference type="InterPro" id="IPR041492">
    <property type="entry name" value="HAD_2"/>
</dbReference>
<evidence type="ECO:0000256" key="4">
    <source>
        <dbReference type="ARBA" id="ARBA00022842"/>
    </source>
</evidence>
<comment type="similarity">
    <text evidence="2">Belongs to the HAD-like hydrolase superfamily. CbbY/CbbZ/Gph/YieH family.</text>
</comment>
<keyword evidence="4" id="KW-0460">Magnesium</keyword>
<keyword evidence="5" id="KW-0119">Carbohydrate metabolism</keyword>
<sequence>MESMITAVIFDMDGVIADSEYFNVKAKHLILKRAGIEVDWHYHDKFLGTTHEYMWTEMKKEFESLDKEVLYYIDQWVKTRKELIDQEGLKPMPGVVDLIRTLKEKGFHLAVASSSLKEDIMTNMNTFGITDCFEAFISGSECENGKPDPEIFQKAAEAIGQKAANCIVVEDSEAGVKAAKSAKMKCIGYAPEGAIKQDLHQADTVVKEFSDKLIEYIMEK</sequence>
<evidence type="ECO:0000256" key="3">
    <source>
        <dbReference type="ARBA" id="ARBA00022723"/>
    </source>
</evidence>
<organism evidence="6 7">
    <name type="scientific">Anaerostipes hadrus</name>
    <dbReference type="NCBI Taxonomy" id="649756"/>
    <lineage>
        <taxon>Bacteria</taxon>
        <taxon>Bacillati</taxon>
        <taxon>Bacillota</taxon>
        <taxon>Clostridia</taxon>
        <taxon>Lachnospirales</taxon>
        <taxon>Lachnospiraceae</taxon>
        <taxon>Anaerostipes</taxon>
    </lineage>
</organism>
<dbReference type="SUPFAM" id="SSF56784">
    <property type="entry name" value="HAD-like"/>
    <property type="match status" value="1"/>
</dbReference>
<accession>A0A173TSY3</accession>
<keyword evidence="3" id="KW-0479">Metal-binding</keyword>
<proteinExistence type="inferred from homology"/>
<reference evidence="6 7" key="1">
    <citation type="submission" date="2015-09" db="EMBL/GenBank/DDBJ databases">
        <authorList>
            <consortium name="Pathogen Informatics"/>
        </authorList>
    </citation>
    <scope>NUCLEOTIDE SEQUENCE [LARGE SCALE GENOMIC DNA]</scope>
    <source>
        <strain evidence="6 7">2789STDY5834959</strain>
    </source>
</reference>
<dbReference type="PANTHER" id="PTHR46193:SF18">
    <property type="entry name" value="HEXITOL PHOSPHATASE B"/>
    <property type="match status" value="1"/>
</dbReference>
<keyword evidence="6" id="KW-0413">Isomerase</keyword>
<evidence type="ECO:0000256" key="2">
    <source>
        <dbReference type="ARBA" id="ARBA00006171"/>
    </source>
</evidence>
<comment type="cofactor">
    <cofactor evidence="1">
        <name>Mg(2+)</name>
        <dbReference type="ChEBI" id="CHEBI:18420"/>
    </cofactor>
</comment>
<dbReference type="InterPro" id="IPR023214">
    <property type="entry name" value="HAD_sf"/>
</dbReference>
<dbReference type="InterPro" id="IPR006439">
    <property type="entry name" value="HAD-SF_hydro_IA"/>
</dbReference>
<dbReference type="InterPro" id="IPR023198">
    <property type="entry name" value="PGP-like_dom2"/>
</dbReference>
<evidence type="ECO:0000256" key="1">
    <source>
        <dbReference type="ARBA" id="ARBA00001946"/>
    </source>
</evidence>
<dbReference type="NCBIfam" id="TIGR01509">
    <property type="entry name" value="HAD-SF-IA-v3"/>
    <property type="match status" value="1"/>
</dbReference>
<dbReference type="InterPro" id="IPR036412">
    <property type="entry name" value="HAD-like_sf"/>
</dbReference>
<dbReference type="Gene3D" id="1.10.150.240">
    <property type="entry name" value="Putative phosphatase, domain 2"/>
    <property type="match status" value="1"/>
</dbReference>
<evidence type="ECO:0000313" key="7">
    <source>
        <dbReference type="Proteomes" id="UP000095553"/>
    </source>
</evidence>
<dbReference type="EC" id="5.4.2.6" evidence="6"/>
<dbReference type="Pfam" id="PF13419">
    <property type="entry name" value="HAD_2"/>
    <property type="match status" value="1"/>
</dbReference>
<dbReference type="NCBIfam" id="TIGR01549">
    <property type="entry name" value="HAD-SF-IA-v1"/>
    <property type="match status" value="1"/>
</dbReference>
<dbReference type="PANTHER" id="PTHR46193">
    <property type="entry name" value="6-PHOSPHOGLUCONATE PHOSPHATASE"/>
    <property type="match status" value="1"/>
</dbReference>
<dbReference type="EMBL" id="CYXY01000013">
    <property type="protein sequence ID" value="CUN05594.1"/>
    <property type="molecule type" value="Genomic_DNA"/>
</dbReference>
<evidence type="ECO:0000313" key="6">
    <source>
        <dbReference type="EMBL" id="CUN05594.1"/>
    </source>
</evidence>
<gene>
    <name evidence="6" type="primary">yvdM</name>
    <name evidence="6" type="ORF">ERS852571_02248</name>
</gene>
<dbReference type="RefSeq" id="WP_226799363.1">
    <property type="nucleotide sequence ID" value="NZ_BAABYN010000001.1"/>
</dbReference>
<dbReference type="SFLD" id="SFLDG01135">
    <property type="entry name" value="C1.5.6:_HAD__Beta-PGM__Phospha"/>
    <property type="match status" value="1"/>
</dbReference>
<evidence type="ECO:0000256" key="5">
    <source>
        <dbReference type="ARBA" id="ARBA00023277"/>
    </source>
</evidence>
<dbReference type="AlphaFoldDB" id="A0A173TSY3"/>
<dbReference type="SFLD" id="SFLDS00003">
    <property type="entry name" value="Haloacid_Dehalogenase"/>
    <property type="match status" value="1"/>
</dbReference>
<dbReference type="Proteomes" id="UP000095553">
    <property type="component" value="Unassembled WGS sequence"/>
</dbReference>
<dbReference type="GO" id="GO:0008801">
    <property type="term" value="F:beta-phosphoglucomutase activity"/>
    <property type="evidence" value="ECO:0007669"/>
    <property type="project" value="UniProtKB-EC"/>
</dbReference>
<dbReference type="InterPro" id="IPR051600">
    <property type="entry name" value="Beta-PGM-like"/>
</dbReference>